<evidence type="ECO:0000256" key="8">
    <source>
        <dbReference type="SAM" id="Phobius"/>
    </source>
</evidence>
<dbReference type="InterPro" id="IPR003004">
    <property type="entry name" value="GspF/PilC"/>
</dbReference>
<evidence type="ECO:0000256" key="7">
    <source>
        <dbReference type="ARBA" id="ARBA00023136"/>
    </source>
</evidence>
<dbReference type="GO" id="GO:0005886">
    <property type="term" value="C:plasma membrane"/>
    <property type="evidence" value="ECO:0007669"/>
    <property type="project" value="UniProtKB-SubCell"/>
</dbReference>
<evidence type="ECO:0000256" key="2">
    <source>
        <dbReference type="ARBA" id="ARBA00005745"/>
    </source>
</evidence>
<proteinExistence type="inferred from homology"/>
<feature type="domain" description="Type II secretion system protein GspF" evidence="9">
    <location>
        <begin position="297"/>
        <end position="419"/>
    </location>
</feature>
<comment type="subcellular location">
    <subcellularLocation>
        <location evidence="1">Cell inner membrane</location>
        <topology evidence="1">Multi-pass membrane protein</topology>
    </subcellularLocation>
</comment>
<keyword evidence="4" id="KW-0997">Cell inner membrane</keyword>
<keyword evidence="3" id="KW-1003">Cell membrane</keyword>
<evidence type="ECO:0000256" key="6">
    <source>
        <dbReference type="ARBA" id="ARBA00022989"/>
    </source>
</evidence>
<evidence type="ECO:0000256" key="1">
    <source>
        <dbReference type="ARBA" id="ARBA00004429"/>
    </source>
</evidence>
<dbReference type="PRINTS" id="PR00812">
    <property type="entry name" value="BCTERIALGSPF"/>
</dbReference>
<feature type="transmembrane region" description="Helical" evidence="8">
    <location>
        <begin position="248"/>
        <end position="266"/>
    </location>
</feature>
<evidence type="ECO:0000259" key="9">
    <source>
        <dbReference type="Pfam" id="PF00482"/>
    </source>
</evidence>
<dbReference type="InterPro" id="IPR018076">
    <property type="entry name" value="T2SS_GspF_dom"/>
</dbReference>
<gene>
    <name evidence="10" type="primary">gspF_1</name>
    <name evidence="10" type="ORF">BWX89_00208</name>
</gene>
<feature type="transmembrane region" description="Helical" evidence="8">
    <location>
        <begin position="194"/>
        <end position="215"/>
    </location>
</feature>
<dbReference type="Gene3D" id="1.20.81.30">
    <property type="entry name" value="Type II secretion system (T2SS), domain F"/>
    <property type="match status" value="2"/>
</dbReference>
<evidence type="ECO:0000256" key="3">
    <source>
        <dbReference type="ARBA" id="ARBA00022475"/>
    </source>
</evidence>
<feature type="transmembrane region" description="Helical" evidence="8">
    <location>
        <begin position="400"/>
        <end position="421"/>
    </location>
</feature>
<organism evidence="10">
    <name type="scientific">candidate division TA06 bacterium ADurb.Bin131</name>
    <dbReference type="NCBI Taxonomy" id="1852827"/>
    <lineage>
        <taxon>Bacteria</taxon>
        <taxon>Bacteria division TA06</taxon>
    </lineage>
</organism>
<dbReference type="PANTHER" id="PTHR30012">
    <property type="entry name" value="GENERAL SECRETION PATHWAY PROTEIN"/>
    <property type="match status" value="1"/>
</dbReference>
<dbReference type="Pfam" id="PF00482">
    <property type="entry name" value="T2SSF"/>
    <property type="match status" value="2"/>
</dbReference>
<dbReference type="PANTHER" id="PTHR30012:SF0">
    <property type="entry name" value="TYPE II SECRETION SYSTEM PROTEIN F-RELATED"/>
    <property type="match status" value="1"/>
</dbReference>
<dbReference type="Proteomes" id="UP000485562">
    <property type="component" value="Unassembled WGS sequence"/>
</dbReference>
<evidence type="ECO:0000256" key="5">
    <source>
        <dbReference type="ARBA" id="ARBA00022692"/>
    </source>
</evidence>
<sequence>MANFQYAGLDASGKAVSGTIDAANSQDAISKLKNMGYYITSIVAGKSGQKIKDTSAKQPAKKTTSQKKSSGGGISINIPFLGGNKIKPKELTVITRQLATLIGSGLPLLRALKVLEQQRKGGAAKILNKVAAEIEQGALFSEALAKFPSSFPRIYVAMVKAGEAGGALESVLSRLAEFMEKEAKLKGKIKSAMAYPSVVIVVMIGILSFIMIKIVPTFTKIFEDMEVGDLPGATLLLIKMSKLLAERSYLIVAFVFALIILFRIANKIKVTRYLIDKVKLRILVFGPVISKTIIARFARTFATLITSGVPILQSLQIVRDTVGNEVIANAINEVRNRVREGEGISGIMLRTGVFPPMVTNMIAVGEETGAMDSMLEKVADAYEAEVDAAVAAMTSMLEPILIVCLGVVVGFIVISLFMPLIKIAMSLSGGEGGGGVE</sequence>
<reference evidence="10" key="1">
    <citation type="submission" date="2017-02" db="EMBL/GenBank/DDBJ databases">
        <title>Delving into the versatile metabolic prowess of the omnipresent phylum Bacteroidetes.</title>
        <authorList>
            <person name="Nobu M.K."/>
            <person name="Mei R."/>
            <person name="Narihiro T."/>
            <person name="Kuroda K."/>
            <person name="Liu W.-T."/>
        </authorList>
    </citation>
    <scope>NUCLEOTIDE SEQUENCE</scope>
    <source>
        <strain evidence="10">ADurb.Bin131</strain>
    </source>
</reference>
<dbReference type="EMBL" id="MWDQ01000025">
    <property type="protein sequence ID" value="OQB74976.1"/>
    <property type="molecule type" value="Genomic_DNA"/>
</dbReference>
<keyword evidence="5 8" id="KW-0812">Transmembrane</keyword>
<evidence type="ECO:0000256" key="4">
    <source>
        <dbReference type="ARBA" id="ARBA00022519"/>
    </source>
</evidence>
<comment type="caution">
    <text evidence="10">The sequence shown here is derived from an EMBL/GenBank/DDBJ whole genome shotgun (WGS) entry which is preliminary data.</text>
</comment>
<comment type="similarity">
    <text evidence="2">Belongs to the GSP F family.</text>
</comment>
<protein>
    <submittedName>
        <fullName evidence="10">Type II secretion system protein F</fullName>
    </submittedName>
</protein>
<keyword evidence="6 8" id="KW-1133">Transmembrane helix</keyword>
<dbReference type="FunFam" id="1.20.81.30:FF:000001">
    <property type="entry name" value="Type II secretion system protein F"/>
    <property type="match status" value="2"/>
</dbReference>
<evidence type="ECO:0000313" key="10">
    <source>
        <dbReference type="EMBL" id="OQB74976.1"/>
    </source>
</evidence>
<dbReference type="AlphaFoldDB" id="A0A1V6CDP2"/>
<feature type="domain" description="Type II secretion system protein GspF" evidence="9">
    <location>
        <begin position="95"/>
        <end position="216"/>
    </location>
</feature>
<accession>A0A1V6CDP2</accession>
<dbReference type="InterPro" id="IPR042094">
    <property type="entry name" value="T2SS_GspF_sf"/>
</dbReference>
<name>A0A1V6CDP2_UNCT6</name>
<keyword evidence="7 8" id="KW-0472">Membrane</keyword>